<dbReference type="GO" id="GO:0005737">
    <property type="term" value="C:cytoplasm"/>
    <property type="evidence" value="ECO:0007669"/>
    <property type="project" value="UniProtKB-SubCell"/>
</dbReference>
<dbReference type="InterPro" id="IPR011615">
    <property type="entry name" value="p53_DNA-bd"/>
</dbReference>
<keyword evidence="21" id="KW-1185">Reference proteome</keyword>
<organism evidence="20 21">
    <name type="scientific">Naja naja</name>
    <name type="common">Indian cobra</name>
    <dbReference type="NCBI Taxonomy" id="35670"/>
    <lineage>
        <taxon>Eukaryota</taxon>
        <taxon>Metazoa</taxon>
        <taxon>Chordata</taxon>
        <taxon>Craniata</taxon>
        <taxon>Vertebrata</taxon>
        <taxon>Euteleostomi</taxon>
        <taxon>Lepidosauria</taxon>
        <taxon>Squamata</taxon>
        <taxon>Bifurcata</taxon>
        <taxon>Unidentata</taxon>
        <taxon>Episquamata</taxon>
        <taxon>Toxicofera</taxon>
        <taxon>Serpentes</taxon>
        <taxon>Colubroidea</taxon>
        <taxon>Elapidae</taxon>
        <taxon>Elapinae</taxon>
        <taxon>Naja</taxon>
    </lineage>
</organism>
<comment type="subcellular location">
    <subcellularLocation>
        <location evidence="2">Cytoplasm</location>
    </subcellularLocation>
    <subcellularLocation>
        <location evidence="1">Nucleus</location>
    </subcellularLocation>
</comment>
<evidence type="ECO:0000256" key="4">
    <source>
        <dbReference type="ARBA" id="ARBA00017135"/>
    </source>
</evidence>
<evidence type="ECO:0000313" key="20">
    <source>
        <dbReference type="Ensembl" id="ENSNNAP00000013255.1"/>
    </source>
</evidence>
<evidence type="ECO:0000256" key="5">
    <source>
        <dbReference type="ARBA" id="ARBA00022490"/>
    </source>
</evidence>
<dbReference type="OMA" id="SELNMEP"/>
<feature type="binding site" evidence="17">
    <location>
        <position position="20"/>
    </location>
    <ligand>
        <name>Zn(2+)</name>
        <dbReference type="ChEBI" id="CHEBI:29105"/>
    </ligand>
</feature>
<evidence type="ECO:0000256" key="18">
    <source>
        <dbReference type="SAM" id="MobiDB-lite"/>
    </source>
</evidence>
<evidence type="ECO:0000259" key="19">
    <source>
        <dbReference type="Pfam" id="PF00870"/>
    </source>
</evidence>
<comment type="similarity">
    <text evidence="3">Belongs to the p53 family.</text>
</comment>
<dbReference type="GO" id="GO:0000981">
    <property type="term" value="F:DNA-binding transcription factor activity, RNA polymerase II-specific"/>
    <property type="evidence" value="ECO:0007669"/>
    <property type="project" value="TreeGrafter"/>
</dbReference>
<dbReference type="Ensembl" id="ENSNNAT00000013874.1">
    <property type="protein sequence ID" value="ENSNNAP00000013255.1"/>
    <property type="gene ID" value="ENSNNAG00000008925.1"/>
</dbReference>
<dbReference type="AlphaFoldDB" id="A0A8C6XF03"/>
<evidence type="ECO:0000256" key="17">
    <source>
        <dbReference type="PIRSR" id="PIRSR602117-1"/>
    </source>
</evidence>
<evidence type="ECO:0000256" key="8">
    <source>
        <dbReference type="ARBA" id="ARBA00022723"/>
    </source>
</evidence>
<evidence type="ECO:0000256" key="1">
    <source>
        <dbReference type="ARBA" id="ARBA00004123"/>
    </source>
</evidence>
<dbReference type="GO" id="GO:0005634">
    <property type="term" value="C:nucleus"/>
    <property type="evidence" value="ECO:0007669"/>
    <property type="project" value="UniProtKB-SubCell"/>
</dbReference>
<dbReference type="Proteomes" id="UP000694559">
    <property type="component" value="Unplaced"/>
</dbReference>
<dbReference type="Gene3D" id="2.60.40.720">
    <property type="match status" value="1"/>
</dbReference>
<dbReference type="InterPro" id="IPR002117">
    <property type="entry name" value="p53_tumour_suppressor"/>
</dbReference>
<reference evidence="20" key="1">
    <citation type="submission" date="2025-08" db="UniProtKB">
        <authorList>
            <consortium name="Ensembl"/>
        </authorList>
    </citation>
    <scope>IDENTIFICATION</scope>
</reference>
<feature type="binding site" evidence="17">
    <location>
        <position position="71"/>
    </location>
    <ligand>
        <name>Zn(2+)</name>
        <dbReference type="ChEBI" id="CHEBI:29105"/>
    </ligand>
</feature>
<keyword evidence="13" id="KW-0804">Transcription</keyword>
<keyword evidence="12" id="KW-0010">Activator</keyword>
<keyword evidence="7" id="KW-0053">Apoptosis</keyword>
<evidence type="ECO:0000313" key="21">
    <source>
        <dbReference type="Proteomes" id="UP000694559"/>
    </source>
</evidence>
<evidence type="ECO:0000256" key="11">
    <source>
        <dbReference type="ARBA" id="ARBA00023125"/>
    </source>
</evidence>
<dbReference type="InterPro" id="IPR012346">
    <property type="entry name" value="p53/RUNT-type_TF_DNA-bd_sf"/>
</dbReference>
<accession>A0A8C6XF03</accession>
<evidence type="ECO:0000256" key="12">
    <source>
        <dbReference type="ARBA" id="ARBA00023159"/>
    </source>
</evidence>
<dbReference type="PANTHER" id="PTHR11447">
    <property type="entry name" value="CELLULAR TUMOR ANTIGEN P53"/>
    <property type="match status" value="1"/>
</dbReference>
<evidence type="ECO:0000256" key="6">
    <source>
        <dbReference type="ARBA" id="ARBA00022553"/>
    </source>
</evidence>
<evidence type="ECO:0000256" key="15">
    <source>
        <dbReference type="ARBA" id="ARBA00023306"/>
    </source>
</evidence>
<reference evidence="20" key="2">
    <citation type="submission" date="2025-09" db="UniProtKB">
        <authorList>
            <consortium name="Ensembl"/>
        </authorList>
    </citation>
    <scope>IDENTIFICATION</scope>
</reference>
<dbReference type="InterPro" id="IPR008967">
    <property type="entry name" value="p53-like_TF_DNA-bd_sf"/>
</dbReference>
<evidence type="ECO:0000256" key="13">
    <source>
        <dbReference type="ARBA" id="ARBA00023163"/>
    </source>
</evidence>
<dbReference type="PRINTS" id="PR00386">
    <property type="entry name" value="P53SUPPRESSR"/>
</dbReference>
<dbReference type="OrthoDB" id="5915660at2759"/>
<feature type="binding site" evidence="17">
    <location>
        <position position="67"/>
    </location>
    <ligand>
        <name>Zn(2+)</name>
        <dbReference type="ChEBI" id="CHEBI:29105"/>
    </ligand>
</feature>
<comment type="cofactor">
    <cofactor evidence="17">
        <name>Zn(2+)</name>
        <dbReference type="ChEBI" id="CHEBI:29105"/>
    </cofactor>
    <text evidence="17">Binds 1 zinc ion per subunit.</text>
</comment>
<keyword evidence="5" id="KW-0963">Cytoplasm</keyword>
<evidence type="ECO:0000256" key="16">
    <source>
        <dbReference type="ARBA" id="ARBA00031653"/>
    </source>
</evidence>
<keyword evidence="15" id="KW-0131">Cell cycle</keyword>
<name>A0A8C6XF03_NAJNA</name>
<feature type="compositionally biased region" description="Polar residues" evidence="18">
    <location>
        <begin position="145"/>
        <end position="154"/>
    </location>
</feature>
<feature type="region of interest" description="Disordered" evidence="18">
    <location>
        <begin position="114"/>
        <end position="154"/>
    </location>
</feature>
<dbReference type="GeneTree" id="ENSGT00950000183153"/>
<feature type="domain" description="p53 DNA-binding" evidence="19">
    <location>
        <begin position="41"/>
        <end position="117"/>
    </location>
</feature>
<evidence type="ECO:0000256" key="14">
    <source>
        <dbReference type="ARBA" id="ARBA00023242"/>
    </source>
</evidence>
<dbReference type="SUPFAM" id="SSF49417">
    <property type="entry name" value="p53-like transcription factors"/>
    <property type="match status" value="1"/>
</dbReference>
<evidence type="ECO:0000256" key="7">
    <source>
        <dbReference type="ARBA" id="ARBA00022703"/>
    </source>
</evidence>
<evidence type="ECO:0000256" key="9">
    <source>
        <dbReference type="ARBA" id="ARBA00022833"/>
    </source>
</evidence>
<sequence length="154" mass="16926">MAVYKRSEHMAEVVKRCPHHELKDGQQGGFGGGVGVEGKGRAAFVQLSLSALQVGMACTIILYNYMCNSSCPGGMNRRPILTILTLESAQGEVLGRRCFEVRVCACPGRDRRSEENSLKEKAKLSEPTKKGKFEGCRRRKGGTWGRSQQSLEFG</sequence>
<keyword evidence="10" id="KW-0805">Transcription regulation</keyword>
<dbReference type="GO" id="GO:0000978">
    <property type="term" value="F:RNA polymerase II cis-regulatory region sequence-specific DNA binding"/>
    <property type="evidence" value="ECO:0007669"/>
    <property type="project" value="TreeGrafter"/>
</dbReference>
<keyword evidence="8 17" id="KW-0479">Metal-binding</keyword>
<feature type="compositionally biased region" description="Basic and acidic residues" evidence="18">
    <location>
        <begin position="114"/>
        <end position="136"/>
    </location>
</feature>
<protein>
    <recommendedName>
        <fullName evidence="4">Cellular tumor antigen p53</fullName>
    </recommendedName>
    <alternativeName>
        <fullName evidence="16">Tumor suppressor p53</fullName>
    </alternativeName>
</protein>
<keyword evidence="6" id="KW-0597">Phosphoprotein</keyword>
<evidence type="ECO:0000256" key="3">
    <source>
        <dbReference type="ARBA" id="ARBA00006167"/>
    </source>
</evidence>
<dbReference type="Pfam" id="PF00870">
    <property type="entry name" value="P53"/>
    <property type="match status" value="1"/>
</dbReference>
<keyword evidence="14" id="KW-0539">Nucleus</keyword>
<evidence type="ECO:0000256" key="10">
    <source>
        <dbReference type="ARBA" id="ARBA00023015"/>
    </source>
</evidence>
<feature type="binding site" evidence="17">
    <location>
        <position position="17"/>
    </location>
    <ligand>
        <name>Zn(2+)</name>
        <dbReference type="ChEBI" id="CHEBI:29105"/>
    </ligand>
</feature>
<dbReference type="GO" id="GO:0046872">
    <property type="term" value="F:metal ion binding"/>
    <property type="evidence" value="ECO:0007669"/>
    <property type="project" value="UniProtKB-KW"/>
</dbReference>
<keyword evidence="9 17" id="KW-0862">Zinc</keyword>
<proteinExistence type="inferred from homology"/>
<dbReference type="GO" id="GO:0006915">
    <property type="term" value="P:apoptotic process"/>
    <property type="evidence" value="ECO:0007669"/>
    <property type="project" value="UniProtKB-KW"/>
</dbReference>
<keyword evidence="11" id="KW-0238">DNA-binding</keyword>
<dbReference type="PANTHER" id="PTHR11447:SF6">
    <property type="entry name" value="CELLULAR TUMOR ANTIGEN P53"/>
    <property type="match status" value="1"/>
</dbReference>
<evidence type="ECO:0000256" key="2">
    <source>
        <dbReference type="ARBA" id="ARBA00004496"/>
    </source>
</evidence>